<dbReference type="EMBL" id="LAOA01000031">
    <property type="protein sequence ID" value="KJV76088.1"/>
    <property type="molecule type" value="Genomic_DNA"/>
</dbReference>
<sequence>MFKNIFSEDILINQLLTALTTSDQSKFTEDNIFLLGKNLAKVLNNIAENPSISNVEEYQKCFSDLNNQDLCKVLKILQNMIIGDENKELIEIISSPLLYRLTKKYKAERAEELNNNHSQISSKHFKNSNIEELLRDRNIAKQGEFPKIEAKAIGISEGYIATEKSSGHTFLLKKFYKKDISIGKNLAKMPSEELDKLQLAWSDRRDAVQELLASSIYQLLLYGQAPKEELVIPDRSNADSLYIRSKFLDNAVQLSRFSGMKRSTGLKAEAKNLQKLEGFEKVIAACHILGELDYHSGNLIVQNGKTIAKVDHGRSLMQFYADFESMVSTTDSIFDDPFLNYNSAIQKGNLSFDINKYNDALKQMLAQIDEGQIDAIIEQKISELAKLGFDPKGFIGKVKFKGETFTSTNINDYPALIKFYQVNLKENIKNMKEIAKATDVISRFSNVSSKFKKGGWLKAFAATSIKEPVLYAYNHNIKIDGKDALTWAIDNNYQMNSLNHSYIEVETCNYEPQWKKDSNGKWQKKEHLVQTITNDIVKWHAADHILEIEKSRNDLKKQLQPLLDQSQNILTKKSVSKEIKKFDDSELARKRMLLNPRINYRTRIQKARSAFKSKNSQGFEIS</sequence>
<reference evidence="1 2" key="1">
    <citation type="submission" date="2015-01" db="EMBL/GenBank/DDBJ databases">
        <title>Genome Sequencing of Rickettsiales.</title>
        <authorList>
            <person name="Daugherty S.C."/>
            <person name="Su Q."/>
            <person name="Abolude K."/>
            <person name="Beier-Sexton M."/>
            <person name="Carlyon J.A."/>
            <person name="Carter R."/>
            <person name="Day N.P."/>
            <person name="Dumler S.J."/>
            <person name="Dyachenko V."/>
            <person name="Godinez A."/>
            <person name="Kurtti T.J."/>
            <person name="Lichay M."/>
            <person name="Mullins K.E."/>
            <person name="Ott S."/>
            <person name="Pappas-Brown V."/>
            <person name="Paris D.H."/>
            <person name="Patel P."/>
            <person name="Richards A.L."/>
            <person name="Sadzewicz L."/>
            <person name="Sears K."/>
            <person name="Seidman D."/>
            <person name="Sengamalay N."/>
            <person name="Stenos J."/>
            <person name="Tallon L.J."/>
            <person name="Vincent G."/>
            <person name="Fraser C.M."/>
            <person name="Munderloh U."/>
            <person name="Dunning-Hotopp J.C."/>
        </authorList>
    </citation>
    <scope>NUCLEOTIDE SEQUENCE [LARGE SCALE GENOMIC DNA]</scope>
    <source>
        <strain evidence="1 2">TA716</strain>
    </source>
</reference>
<evidence type="ECO:0008006" key="3">
    <source>
        <dbReference type="Google" id="ProtNLM"/>
    </source>
</evidence>
<gene>
    <name evidence="1" type="ORF">OTSTA716_0955</name>
</gene>
<proteinExistence type="predicted"/>
<comment type="caution">
    <text evidence="1">The sequence shown here is derived from an EMBL/GenBank/DDBJ whole genome shotgun (WGS) entry which is preliminary data.</text>
</comment>
<dbReference type="PATRIC" id="fig|1359175.3.peg.1830"/>
<protein>
    <recommendedName>
        <fullName evidence="3">LepB N-terminal domain-containing protein</fullName>
    </recommendedName>
</protein>
<evidence type="ECO:0000313" key="1">
    <source>
        <dbReference type="EMBL" id="KJV76088.1"/>
    </source>
</evidence>
<dbReference type="RefSeq" id="WP_045917043.1">
    <property type="nucleotide sequence ID" value="NZ_LAOA01000031.1"/>
</dbReference>
<dbReference type="Proteomes" id="UP000033671">
    <property type="component" value="Unassembled WGS sequence"/>
</dbReference>
<evidence type="ECO:0000313" key="2">
    <source>
        <dbReference type="Proteomes" id="UP000033671"/>
    </source>
</evidence>
<dbReference type="AlphaFoldDB" id="A0A0F3P728"/>
<accession>A0A0F3P728</accession>
<name>A0A0F3P728_ORITS</name>
<organism evidence="1 2">
    <name type="scientific">Orientia tsutsugamushi str. TA716</name>
    <dbReference type="NCBI Taxonomy" id="1359175"/>
    <lineage>
        <taxon>Bacteria</taxon>
        <taxon>Pseudomonadati</taxon>
        <taxon>Pseudomonadota</taxon>
        <taxon>Alphaproteobacteria</taxon>
        <taxon>Rickettsiales</taxon>
        <taxon>Rickettsiaceae</taxon>
        <taxon>Rickettsieae</taxon>
        <taxon>Orientia</taxon>
    </lineage>
</organism>